<evidence type="ECO:0000313" key="2">
    <source>
        <dbReference type="EMBL" id="ADQ19161.1"/>
    </source>
</evidence>
<dbReference type="InterPro" id="IPR053191">
    <property type="entry name" value="DcsG_Biosynth_Enzyme"/>
</dbReference>
<dbReference type="GO" id="GO:0004363">
    <property type="term" value="F:glutathione synthase activity"/>
    <property type="evidence" value="ECO:0007669"/>
    <property type="project" value="InterPro"/>
</dbReference>
<dbReference type="RefSeq" id="WP_013410184.1">
    <property type="nucleotide sequence ID" value="NC_014655.1"/>
</dbReference>
<reference evidence="2 3" key="2">
    <citation type="journal article" date="2011" name="Stand. Genomic Sci.">
        <title>Complete genome sequence of Leadbetterella byssophila type strain (4M15).</title>
        <authorList>
            <person name="Abt B."/>
            <person name="Teshima H."/>
            <person name="Lucas S."/>
            <person name="Lapidus A."/>
            <person name="Del Rio T.G."/>
            <person name="Nolan M."/>
            <person name="Tice H."/>
            <person name="Cheng J.F."/>
            <person name="Pitluck S."/>
            <person name="Liolios K."/>
            <person name="Pagani I."/>
            <person name="Ivanova N."/>
            <person name="Mavromatis K."/>
            <person name="Pati A."/>
            <person name="Tapia R."/>
            <person name="Han C."/>
            <person name="Goodwin L."/>
            <person name="Chen A."/>
            <person name="Palaniappan K."/>
            <person name="Land M."/>
            <person name="Hauser L."/>
            <person name="Chang Y.J."/>
            <person name="Jeffries C.D."/>
            <person name="Rohde M."/>
            <person name="Goker M."/>
            <person name="Tindall B.J."/>
            <person name="Detter J.C."/>
            <person name="Woyke T."/>
            <person name="Bristow J."/>
            <person name="Eisen J.A."/>
            <person name="Markowitz V."/>
            <person name="Hugenholtz P."/>
            <person name="Klenk H.P."/>
            <person name="Kyrpides N.C."/>
        </authorList>
    </citation>
    <scope>NUCLEOTIDE SEQUENCE [LARGE SCALE GENOMIC DNA]</scope>
    <source>
        <strain evidence="3">DSM 17132 / JCM 16389 / KACC 11308 / NBRC 106382 / 4M15</strain>
    </source>
</reference>
<evidence type="ECO:0000313" key="3">
    <source>
        <dbReference type="Proteomes" id="UP000007435"/>
    </source>
</evidence>
<dbReference type="PANTHER" id="PTHR39217:SF1">
    <property type="entry name" value="GLUTATHIONE SYNTHETASE"/>
    <property type="match status" value="1"/>
</dbReference>
<dbReference type="GO" id="GO:0005524">
    <property type="term" value="F:ATP binding"/>
    <property type="evidence" value="ECO:0007669"/>
    <property type="project" value="InterPro"/>
</dbReference>
<dbReference type="Proteomes" id="UP000007435">
    <property type="component" value="Chromosome"/>
</dbReference>
<dbReference type="HOGENOM" id="CLU_070819_0_1_10"/>
<reference key="1">
    <citation type="submission" date="2010-11" db="EMBL/GenBank/DDBJ databases">
        <title>The complete genome of Leadbetterella byssophila DSM 17132.</title>
        <authorList>
            <consortium name="US DOE Joint Genome Institute (JGI-PGF)"/>
            <person name="Lucas S."/>
            <person name="Copeland A."/>
            <person name="Lapidus A."/>
            <person name="Glavina del Rio T."/>
            <person name="Dalin E."/>
            <person name="Tice H."/>
            <person name="Bruce D."/>
            <person name="Goodwin L."/>
            <person name="Pitluck S."/>
            <person name="Kyrpides N."/>
            <person name="Mavromatis K."/>
            <person name="Ivanova N."/>
            <person name="Teshima H."/>
            <person name="Brettin T."/>
            <person name="Detter J.C."/>
            <person name="Han C."/>
            <person name="Tapia R."/>
            <person name="Land M."/>
            <person name="Hauser L."/>
            <person name="Markowitz V."/>
            <person name="Cheng J.-F."/>
            <person name="Hugenholtz P."/>
            <person name="Woyke T."/>
            <person name="Wu D."/>
            <person name="Tindall B."/>
            <person name="Pomrenke H.G."/>
            <person name="Brambilla E."/>
            <person name="Klenk H.-P."/>
            <person name="Eisen J.A."/>
        </authorList>
    </citation>
    <scope>NUCLEOTIDE SEQUENCE [LARGE SCALE GENOMIC DNA]</scope>
    <source>
        <strain>DSM 17132</strain>
    </source>
</reference>
<feature type="domain" description="Prokaryotic glutathione synthetase ATP-binding" evidence="1">
    <location>
        <begin position="111"/>
        <end position="230"/>
    </location>
</feature>
<dbReference type="Pfam" id="PF02955">
    <property type="entry name" value="GSH-S_ATP"/>
    <property type="match status" value="1"/>
</dbReference>
<proteinExistence type="predicted"/>
<dbReference type="InterPro" id="IPR004218">
    <property type="entry name" value="GSHS_ATP-bd"/>
</dbReference>
<dbReference type="EMBL" id="CP002305">
    <property type="protein sequence ID" value="ADQ19161.1"/>
    <property type="molecule type" value="Genomic_DNA"/>
</dbReference>
<dbReference type="AlphaFoldDB" id="E4RZ43"/>
<dbReference type="KEGG" id="lby:Lbys_3513"/>
<dbReference type="SUPFAM" id="SSF56059">
    <property type="entry name" value="Glutathione synthetase ATP-binding domain-like"/>
    <property type="match status" value="1"/>
</dbReference>
<accession>E4RZ43</accession>
<dbReference type="STRING" id="649349.Lbys_3513"/>
<keyword evidence="3" id="KW-1185">Reference proteome</keyword>
<organism evidence="2 3">
    <name type="scientific">Leadbetterella byssophila (strain DSM 17132 / JCM 16389 / KACC 11308 / NBRC 106382 / 4M15)</name>
    <dbReference type="NCBI Taxonomy" id="649349"/>
    <lineage>
        <taxon>Bacteria</taxon>
        <taxon>Pseudomonadati</taxon>
        <taxon>Bacteroidota</taxon>
        <taxon>Cytophagia</taxon>
        <taxon>Cytophagales</taxon>
        <taxon>Leadbetterellaceae</taxon>
        <taxon>Leadbetterella</taxon>
    </lineage>
</organism>
<dbReference type="eggNOG" id="COG0189">
    <property type="taxonomic scope" value="Bacteria"/>
</dbReference>
<protein>
    <recommendedName>
        <fullName evidence="1">Prokaryotic glutathione synthetase ATP-binding domain-containing protein</fullName>
    </recommendedName>
</protein>
<dbReference type="OrthoDB" id="3373978at2"/>
<sequence>MKFAFAVYQVQHKYNNGTVRDEDADVLTYLQQKGLPIEKVVWDNPNIQWTHYKAVILKAPWDYHEKYSKFISWLDQLQNLGIPVWNEVDIVKWNSDKHYLADIAQKGLPVIPTRYIHQLDEVTESWFEGSDKWVIKPCISAGAKNTLLFEVAQWPEIASHLESWLKEEPYMLQPYVKEIQSGEWSLLYFGGKYSHSLLKTPKDADFRVQHYLGGKVDYRTASSNLIQQAQRYIDTFASNTLYARVDGVLINEVFHLMELELIEPYLFINGEESRLEAYYQAVLSKCPFLSGNE</sequence>
<dbReference type="PANTHER" id="PTHR39217">
    <property type="match status" value="1"/>
</dbReference>
<evidence type="ECO:0000259" key="1">
    <source>
        <dbReference type="Pfam" id="PF02955"/>
    </source>
</evidence>
<gene>
    <name evidence="2" type="ordered locus">Lbys_3513</name>
</gene>
<name>E4RZ43_LEAB4</name>